<accession>A0A9N9WY12</accession>
<reference evidence="2" key="2">
    <citation type="submission" date="2022-10" db="EMBL/GenBank/DDBJ databases">
        <authorList>
            <consortium name="ENA_rothamsted_submissions"/>
            <consortium name="culmorum"/>
            <person name="King R."/>
        </authorList>
    </citation>
    <scope>NUCLEOTIDE SEQUENCE</scope>
</reference>
<gene>
    <name evidence="2" type="ORF">CHIRRI_LOCUS11165</name>
</gene>
<dbReference type="PANTHER" id="PTHR10174:SF224">
    <property type="entry name" value="RETINOL-BINDING PROTEIN PINTA"/>
    <property type="match status" value="1"/>
</dbReference>
<evidence type="ECO:0000313" key="3">
    <source>
        <dbReference type="Proteomes" id="UP001153620"/>
    </source>
</evidence>
<keyword evidence="3" id="KW-1185">Reference proteome</keyword>
<dbReference type="Proteomes" id="UP001153620">
    <property type="component" value="Chromosome 3"/>
</dbReference>
<dbReference type="SUPFAM" id="SSF46938">
    <property type="entry name" value="CRAL/TRIO N-terminal domain"/>
    <property type="match status" value="1"/>
</dbReference>
<dbReference type="InterPro" id="IPR036865">
    <property type="entry name" value="CRAL-TRIO_dom_sf"/>
</dbReference>
<dbReference type="CDD" id="cd00170">
    <property type="entry name" value="SEC14"/>
    <property type="match status" value="1"/>
</dbReference>
<organism evidence="2 3">
    <name type="scientific">Chironomus riparius</name>
    <dbReference type="NCBI Taxonomy" id="315576"/>
    <lineage>
        <taxon>Eukaryota</taxon>
        <taxon>Metazoa</taxon>
        <taxon>Ecdysozoa</taxon>
        <taxon>Arthropoda</taxon>
        <taxon>Hexapoda</taxon>
        <taxon>Insecta</taxon>
        <taxon>Pterygota</taxon>
        <taxon>Neoptera</taxon>
        <taxon>Endopterygota</taxon>
        <taxon>Diptera</taxon>
        <taxon>Nematocera</taxon>
        <taxon>Chironomoidea</taxon>
        <taxon>Chironomidae</taxon>
        <taxon>Chironominae</taxon>
        <taxon>Chironomus</taxon>
    </lineage>
</organism>
<proteinExistence type="predicted"/>
<reference evidence="2" key="1">
    <citation type="submission" date="2022-01" db="EMBL/GenBank/DDBJ databases">
        <authorList>
            <person name="King R."/>
        </authorList>
    </citation>
    <scope>NUCLEOTIDE SEQUENCE</scope>
</reference>
<dbReference type="SMART" id="SM01100">
    <property type="entry name" value="CRAL_TRIO_N"/>
    <property type="match status" value="1"/>
</dbReference>
<dbReference type="Gene3D" id="3.40.525.10">
    <property type="entry name" value="CRAL-TRIO lipid binding domain"/>
    <property type="match status" value="1"/>
</dbReference>
<dbReference type="InterPro" id="IPR036273">
    <property type="entry name" value="CRAL/TRIO_N_dom_sf"/>
</dbReference>
<dbReference type="SUPFAM" id="SSF52087">
    <property type="entry name" value="CRAL/TRIO domain"/>
    <property type="match status" value="1"/>
</dbReference>
<evidence type="ECO:0000313" key="2">
    <source>
        <dbReference type="EMBL" id="CAG9808323.1"/>
    </source>
</evidence>
<dbReference type="InterPro" id="IPR001251">
    <property type="entry name" value="CRAL-TRIO_dom"/>
</dbReference>
<name>A0A9N9WY12_9DIPT</name>
<dbReference type="EMBL" id="OU895879">
    <property type="protein sequence ID" value="CAG9808323.1"/>
    <property type="molecule type" value="Genomic_DNA"/>
</dbReference>
<sequence length="272" mass="31988">MTNIKLDNFAKLHAFEFLNESEEDVKIGTLEIRDFIENHSELDEQSISDQSIVYFLRASKFQIDKAKKKIKSYYTQRRDVTEWYTFRDPFLTEMSELLDIGVFLPILQKDEQHRQIVILRIAAHDPSKHLQNNVMKIGMMLLDYLSMHDQNLSVYGIRAIFDMNGVKLAHALQMTPKIIRNAVNAMECYPLRIQKLEFVNANRGINVILDIFRSFMTQKLRDRITVTRDIPKFNSHDHLPVELGGSTSSYRDLAKHWKKVLQNNHQWFNSSR</sequence>
<dbReference type="GO" id="GO:1902936">
    <property type="term" value="F:phosphatidylinositol bisphosphate binding"/>
    <property type="evidence" value="ECO:0007669"/>
    <property type="project" value="TreeGrafter"/>
</dbReference>
<dbReference type="Pfam" id="PF00650">
    <property type="entry name" value="CRAL_TRIO"/>
    <property type="match status" value="1"/>
</dbReference>
<dbReference type="PROSITE" id="PS50191">
    <property type="entry name" value="CRAL_TRIO"/>
    <property type="match status" value="1"/>
</dbReference>
<dbReference type="GO" id="GO:0016020">
    <property type="term" value="C:membrane"/>
    <property type="evidence" value="ECO:0007669"/>
    <property type="project" value="TreeGrafter"/>
</dbReference>
<dbReference type="OrthoDB" id="6682367at2759"/>
<dbReference type="SMART" id="SM00516">
    <property type="entry name" value="SEC14"/>
    <property type="match status" value="1"/>
</dbReference>
<dbReference type="Gene3D" id="1.10.8.20">
    <property type="entry name" value="N-terminal domain of phosphatidylinositol transfer protein sec14p"/>
    <property type="match status" value="1"/>
</dbReference>
<protein>
    <recommendedName>
        <fullName evidence="1">CRAL-TRIO domain-containing protein</fullName>
    </recommendedName>
</protein>
<dbReference type="PANTHER" id="PTHR10174">
    <property type="entry name" value="ALPHA-TOCOPHEROL TRANSFER PROTEIN-RELATED"/>
    <property type="match status" value="1"/>
</dbReference>
<evidence type="ECO:0000259" key="1">
    <source>
        <dbReference type="PROSITE" id="PS50191"/>
    </source>
</evidence>
<dbReference type="AlphaFoldDB" id="A0A9N9WY12"/>
<feature type="domain" description="CRAL-TRIO" evidence="1">
    <location>
        <begin position="91"/>
        <end position="251"/>
    </location>
</feature>
<dbReference type="InterPro" id="IPR011074">
    <property type="entry name" value="CRAL/TRIO_N_dom"/>
</dbReference>